<sequence length="123" mass="14357">MVEFCPECGNLLRKKTCPCGYGELDATSKDGSHNHMIKIWNPPSPNAIYCKITATPYEKLKSLLNKGMIPEKLKEVREKFRNHLYSCRNCVYYYEEISHCKFKNKYLTKDSICKSYEPYDIIG</sequence>
<evidence type="ECO:0000313" key="1">
    <source>
        <dbReference type="EMBL" id="GAG67298.1"/>
    </source>
</evidence>
<gene>
    <name evidence="1" type="ORF">S01H4_18109</name>
</gene>
<comment type="caution">
    <text evidence="1">The sequence shown here is derived from an EMBL/GenBank/DDBJ whole genome shotgun (WGS) entry which is preliminary data.</text>
</comment>
<name>X1A3D7_9ZZZZ</name>
<dbReference type="EMBL" id="BART01008015">
    <property type="protein sequence ID" value="GAG67298.1"/>
    <property type="molecule type" value="Genomic_DNA"/>
</dbReference>
<dbReference type="AlphaFoldDB" id="X1A3D7"/>
<organism evidence="1">
    <name type="scientific">marine sediment metagenome</name>
    <dbReference type="NCBI Taxonomy" id="412755"/>
    <lineage>
        <taxon>unclassified sequences</taxon>
        <taxon>metagenomes</taxon>
        <taxon>ecological metagenomes</taxon>
    </lineage>
</organism>
<accession>X1A3D7</accession>
<proteinExistence type="predicted"/>
<reference evidence="1" key="1">
    <citation type="journal article" date="2014" name="Front. Microbiol.">
        <title>High frequency of phylogenetically diverse reductive dehalogenase-homologous genes in deep subseafloor sedimentary metagenomes.</title>
        <authorList>
            <person name="Kawai M."/>
            <person name="Futagami T."/>
            <person name="Toyoda A."/>
            <person name="Takaki Y."/>
            <person name="Nishi S."/>
            <person name="Hori S."/>
            <person name="Arai W."/>
            <person name="Tsubouchi T."/>
            <person name="Morono Y."/>
            <person name="Uchiyama I."/>
            <person name="Ito T."/>
            <person name="Fujiyama A."/>
            <person name="Inagaki F."/>
            <person name="Takami H."/>
        </authorList>
    </citation>
    <scope>NUCLEOTIDE SEQUENCE</scope>
    <source>
        <strain evidence="1">Expedition CK06-06</strain>
    </source>
</reference>
<protein>
    <submittedName>
        <fullName evidence="1">Uncharacterized protein</fullName>
    </submittedName>
</protein>